<feature type="compositionally biased region" description="Pro residues" evidence="1">
    <location>
        <begin position="188"/>
        <end position="198"/>
    </location>
</feature>
<evidence type="ECO:0000256" key="2">
    <source>
        <dbReference type="SAM" id="Phobius"/>
    </source>
</evidence>
<dbReference type="OrthoDB" id="285462at2"/>
<feature type="transmembrane region" description="Helical" evidence="2">
    <location>
        <begin position="20"/>
        <end position="39"/>
    </location>
</feature>
<evidence type="ECO:0000313" key="4">
    <source>
        <dbReference type="EMBL" id="CAD72401.1"/>
    </source>
</evidence>
<dbReference type="Proteomes" id="UP000001025">
    <property type="component" value="Chromosome"/>
</dbReference>
<dbReference type="InterPro" id="IPR012495">
    <property type="entry name" value="TadE-like_dom"/>
</dbReference>
<dbReference type="EMBL" id="BX294136">
    <property type="protein sequence ID" value="CAD72401.1"/>
    <property type="molecule type" value="Genomic_DNA"/>
</dbReference>
<evidence type="ECO:0000313" key="5">
    <source>
        <dbReference type="Proteomes" id="UP000001025"/>
    </source>
</evidence>
<dbReference type="InParanoid" id="Q7UWG2"/>
<feature type="region of interest" description="Disordered" evidence="1">
    <location>
        <begin position="142"/>
        <end position="198"/>
    </location>
</feature>
<keyword evidence="2" id="KW-0472">Membrane</keyword>
<evidence type="ECO:0000256" key="1">
    <source>
        <dbReference type="SAM" id="MobiDB-lite"/>
    </source>
</evidence>
<dbReference type="STRING" id="243090.RB2056"/>
<dbReference type="HOGENOM" id="CLU_1377192_0_0_0"/>
<gene>
    <name evidence="4" type="ordered locus">RB2056</name>
</gene>
<keyword evidence="5" id="KW-1185">Reference proteome</keyword>
<dbReference type="AlphaFoldDB" id="Q7UWG2"/>
<dbReference type="PATRIC" id="fig|243090.15.peg.939"/>
<protein>
    <recommendedName>
        <fullName evidence="3">TadE-like domain-containing protein</fullName>
    </recommendedName>
</protein>
<accession>Q7UWG2</accession>
<feature type="domain" description="TadE-like" evidence="3">
    <location>
        <begin position="18"/>
        <end position="60"/>
    </location>
</feature>
<sequence>MFELLHSNYRSRASVRMGATVVEMAIVSTVLFTILISGIELTRVTMLRHSADHAAYIGARRGIITGATAENVEEVVQGHMDAIGIRDATVTVIPEEITEATTQVEVEVGVPLAMNTWISPELFGKKLKGRARLLTERAAMVMSQSMPTPPPPPPPPPEPEPEPEPNPEPEPQPQPNPDPEPTPEPEPEPPPPPPPPLL</sequence>
<proteinExistence type="predicted"/>
<dbReference type="KEGG" id="rba:RB2056"/>
<evidence type="ECO:0000259" key="3">
    <source>
        <dbReference type="Pfam" id="PF07811"/>
    </source>
</evidence>
<feature type="compositionally biased region" description="Pro residues" evidence="1">
    <location>
        <begin position="168"/>
        <end position="180"/>
    </location>
</feature>
<keyword evidence="2" id="KW-1133">Transmembrane helix</keyword>
<dbReference type="eggNOG" id="COG4961">
    <property type="taxonomic scope" value="Bacteria"/>
</dbReference>
<name>Q7UWG2_RHOBA</name>
<reference evidence="4 5" key="1">
    <citation type="journal article" date="2003" name="Proc. Natl. Acad. Sci. U.S.A.">
        <title>Complete genome sequence of the marine planctomycete Pirellula sp. strain 1.</title>
        <authorList>
            <person name="Gloeckner F.O."/>
            <person name="Kube M."/>
            <person name="Bauer M."/>
            <person name="Teeling H."/>
            <person name="Lombardot T."/>
            <person name="Ludwig W."/>
            <person name="Gade D."/>
            <person name="Beck A."/>
            <person name="Borzym K."/>
            <person name="Heitmann K."/>
            <person name="Rabus R."/>
            <person name="Schlesner H."/>
            <person name="Amann R."/>
            <person name="Reinhardt R."/>
        </authorList>
    </citation>
    <scope>NUCLEOTIDE SEQUENCE [LARGE SCALE GENOMIC DNA]</scope>
    <source>
        <strain evidence="5">DSM 10527 / NCIMB 13988 / SH1</strain>
    </source>
</reference>
<dbReference type="EnsemblBacteria" id="CAD72401">
    <property type="protein sequence ID" value="CAD72401"/>
    <property type="gene ID" value="RB2056"/>
</dbReference>
<keyword evidence="2" id="KW-0812">Transmembrane</keyword>
<feature type="compositionally biased region" description="Pro residues" evidence="1">
    <location>
        <begin position="147"/>
        <end position="158"/>
    </location>
</feature>
<dbReference type="Pfam" id="PF07811">
    <property type="entry name" value="TadE"/>
    <property type="match status" value="1"/>
</dbReference>
<organism evidence="4 5">
    <name type="scientific">Rhodopirellula baltica (strain DSM 10527 / NCIMB 13988 / SH1)</name>
    <dbReference type="NCBI Taxonomy" id="243090"/>
    <lineage>
        <taxon>Bacteria</taxon>
        <taxon>Pseudomonadati</taxon>
        <taxon>Planctomycetota</taxon>
        <taxon>Planctomycetia</taxon>
        <taxon>Pirellulales</taxon>
        <taxon>Pirellulaceae</taxon>
        <taxon>Rhodopirellula</taxon>
    </lineage>
</organism>